<dbReference type="InterPro" id="IPR025274">
    <property type="entry name" value="DUF4070"/>
</dbReference>
<evidence type="ECO:0000259" key="1">
    <source>
        <dbReference type="Pfam" id="PF13282"/>
    </source>
</evidence>
<organism evidence="2">
    <name type="scientific">marine sediment metagenome</name>
    <dbReference type="NCBI Taxonomy" id="412755"/>
    <lineage>
        <taxon>unclassified sequences</taxon>
        <taxon>metagenomes</taxon>
        <taxon>ecological metagenomes</taxon>
    </lineage>
</organism>
<reference evidence="2" key="1">
    <citation type="journal article" date="2015" name="Nature">
        <title>Complex archaea that bridge the gap between prokaryotes and eukaryotes.</title>
        <authorList>
            <person name="Spang A."/>
            <person name="Saw J.H."/>
            <person name="Jorgensen S.L."/>
            <person name="Zaremba-Niedzwiedzka K."/>
            <person name="Martijn J."/>
            <person name="Lind A.E."/>
            <person name="van Eijk R."/>
            <person name="Schleper C."/>
            <person name="Guy L."/>
            <person name="Ettema T.J."/>
        </authorList>
    </citation>
    <scope>NUCLEOTIDE SEQUENCE</scope>
</reference>
<feature type="domain" description="DUF4070" evidence="1">
    <location>
        <begin position="24"/>
        <end position="144"/>
    </location>
</feature>
<evidence type="ECO:0000313" key="2">
    <source>
        <dbReference type="EMBL" id="KKM96229.1"/>
    </source>
</evidence>
<comment type="caution">
    <text evidence="2">The sequence shown here is derived from an EMBL/GenBank/DDBJ whole genome shotgun (WGS) entry which is preliminary data.</text>
</comment>
<accession>A0A0F9LME2</accession>
<protein>
    <recommendedName>
        <fullName evidence="1">DUF4070 domain-containing protein</fullName>
    </recommendedName>
</protein>
<dbReference type="AlphaFoldDB" id="A0A0F9LME2"/>
<dbReference type="Pfam" id="PF13282">
    <property type="entry name" value="DUF4070"/>
    <property type="match status" value="1"/>
</dbReference>
<feature type="non-terminal residue" evidence="2">
    <location>
        <position position="1"/>
    </location>
</feature>
<dbReference type="EMBL" id="LAZR01005908">
    <property type="protein sequence ID" value="KKM96229.1"/>
    <property type="molecule type" value="Genomic_DNA"/>
</dbReference>
<proteinExistence type="predicted"/>
<name>A0A0F9LME2_9ZZZZ</name>
<gene>
    <name evidence="2" type="ORF">LCGC14_1180290</name>
</gene>
<sequence length="164" mass="18829">QGNPVGPGQPFTLQMDPSAGGIRDQALGGLNFKTDRNRADILKDQIRIINALYDPEKFMSRVAEAMLRLRPAHKHKVTFSEWWTDVKGFCRVILWVQRRPETRKHFWRLLRKTFGLGVAQRETAGAMATIYLHLAEMRAELVKSLKRRQETELEIEASAGNTTR</sequence>